<reference evidence="1 2" key="1">
    <citation type="submission" date="2016-10" db="EMBL/GenBank/DDBJ databases">
        <authorList>
            <person name="de Groot N.N."/>
        </authorList>
    </citation>
    <scope>NUCLEOTIDE SEQUENCE [LARGE SCALE GENOMIC DNA]</scope>
    <source>
        <strain evidence="1 2">CGMCC 1.12097</strain>
    </source>
</reference>
<evidence type="ECO:0000313" key="2">
    <source>
        <dbReference type="Proteomes" id="UP000198588"/>
    </source>
</evidence>
<dbReference type="Proteomes" id="UP000198588">
    <property type="component" value="Unassembled WGS sequence"/>
</dbReference>
<accession>A0A1G5XJG9</accession>
<proteinExistence type="predicted"/>
<gene>
    <name evidence="1" type="ORF">SAMN02927914_02246</name>
</gene>
<sequence>MSFIDAHFEPPHSRIAVTRHQAGEVHLTAIGCSPYKFLRPKTYGPFCTGDKLSCRIENAPSFAMFAMSSNRSATSR</sequence>
<name>A0A1G5XJG9_9HYPH</name>
<protein>
    <submittedName>
        <fullName evidence="1">Uncharacterized protein</fullName>
    </submittedName>
</protein>
<evidence type="ECO:0000313" key="1">
    <source>
        <dbReference type="EMBL" id="SDA69695.1"/>
    </source>
</evidence>
<dbReference type="AlphaFoldDB" id="A0A1G5XJG9"/>
<dbReference type="EMBL" id="FMXM01000006">
    <property type="protein sequence ID" value="SDA69695.1"/>
    <property type="molecule type" value="Genomic_DNA"/>
</dbReference>
<dbReference type="STRING" id="1165689.SAMN02927914_02246"/>
<organism evidence="1 2">
    <name type="scientific">Mesorhizobium qingshengii</name>
    <dbReference type="NCBI Taxonomy" id="1165689"/>
    <lineage>
        <taxon>Bacteria</taxon>
        <taxon>Pseudomonadati</taxon>
        <taxon>Pseudomonadota</taxon>
        <taxon>Alphaproteobacteria</taxon>
        <taxon>Hyphomicrobiales</taxon>
        <taxon>Phyllobacteriaceae</taxon>
        <taxon>Mesorhizobium</taxon>
    </lineage>
</organism>